<dbReference type="EMBL" id="JARJJS010000003">
    <property type="protein sequence ID" value="MDF4026070.1"/>
    <property type="molecule type" value="Genomic_DNA"/>
</dbReference>
<evidence type="ECO:0000313" key="1">
    <source>
        <dbReference type="EMBL" id="MDF4026070.1"/>
    </source>
</evidence>
<keyword evidence="2" id="KW-1185">Reference proteome</keyword>
<evidence type="ECO:0000313" key="2">
    <source>
        <dbReference type="Proteomes" id="UP001528850"/>
    </source>
</evidence>
<comment type="caution">
    <text evidence="1">The sequence shown here is derived from an EMBL/GenBank/DDBJ whole genome shotgun (WGS) entry which is preliminary data.</text>
</comment>
<accession>A0ABT6BD66</accession>
<dbReference type="Proteomes" id="UP001528850">
    <property type="component" value="Unassembled WGS sequence"/>
</dbReference>
<reference evidence="1 2" key="1">
    <citation type="journal article" date="2024" name="Curr. Microbiol.">
        <title>Luteibacter sahnii sp. nov., A Novel Yellow-Colored Xanthomonadin Pigment Producing Probiotic Bacterium from Healthy Rice Seed Microbiome.</title>
        <authorList>
            <person name="Jaiswal G."/>
            <person name="Rana R."/>
            <person name="Nayak P.K."/>
            <person name="Chouhan R."/>
            <person name="Gandhi S.G."/>
            <person name="Patel H.K."/>
            <person name="Patil P.B."/>
        </authorList>
    </citation>
    <scope>NUCLEOTIDE SEQUENCE [LARGE SCALE GENOMIC DNA]</scope>
    <source>
        <strain evidence="1 2">PPL201</strain>
    </source>
</reference>
<proteinExistence type="predicted"/>
<protein>
    <submittedName>
        <fullName evidence="1">Uncharacterized protein</fullName>
    </submittedName>
</protein>
<name>A0ABT6BD66_9GAMM</name>
<gene>
    <name evidence="1" type="ORF">P3W24_13935</name>
</gene>
<dbReference type="RefSeq" id="WP_320552696.1">
    <property type="nucleotide sequence ID" value="NZ_JAQLOK010000012.1"/>
</dbReference>
<sequence length="103" mass="10961">MPFWNAIHSDLPWLRRAIAEDALALSGAFVDKDLQEIGFRVALLLSHAREAGAETLAEASETLLIEVNGVSELGKDDTLSCSLERVIAAAASVVTADDGARAR</sequence>
<organism evidence="1 2">
    <name type="scientific">Luteibacter sahnii</name>
    <dbReference type="NCBI Taxonomy" id="3021977"/>
    <lineage>
        <taxon>Bacteria</taxon>
        <taxon>Pseudomonadati</taxon>
        <taxon>Pseudomonadota</taxon>
        <taxon>Gammaproteobacteria</taxon>
        <taxon>Lysobacterales</taxon>
        <taxon>Rhodanobacteraceae</taxon>
        <taxon>Luteibacter</taxon>
    </lineage>
</organism>